<name>A0ABD2P0A6_9CUCU</name>
<evidence type="ECO:0000313" key="1">
    <source>
        <dbReference type="EMBL" id="KAL3284314.1"/>
    </source>
</evidence>
<comment type="caution">
    <text evidence="1">The sequence shown here is derived from an EMBL/GenBank/DDBJ whole genome shotgun (WGS) entry which is preliminary data.</text>
</comment>
<dbReference type="Proteomes" id="UP001516400">
    <property type="component" value="Unassembled WGS sequence"/>
</dbReference>
<accession>A0ABD2P0A6</accession>
<proteinExistence type="predicted"/>
<dbReference type="EMBL" id="JABFTP020000165">
    <property type="protein sequence ID" value="KAL3284314.1"/>
    <property type="molecule type" value="Genomic_DNA"/>
</dbReference>
<organism evidence="1 2">
    <name type="scientific">Cryptolaemus montrouzieri</name>
    <dbReference type="NCBI Taxonomy" id="559131"/>
    <lineage>
        <taxon>Eukaryota</taxon>
        <taxon>Metazoa</taxon>
        <taxon>Ecdysozoa</taxon>
        <taxon>Arthropoda</taxon>
        <taxon>Hexapoda</taxon>
        <taxon>Insecta</taxon>
        <taxon>Pterygota</taxon>
        <taxon>Neoptera</taxon>
        <taxon>Endopterygota</taxon>
        <taxon>Coleoptera</taxon>
        <taxon>Polyphaga</taxon>
        <taxon>Cucujiformia</taxon>
        <taxon>Coccinelloidea</taxon>
        <taxon>Coccinellidae</taxon>
        <taxon>Scymninae</taxon>
        <taxon>Scymnini</taxon>
        <taxon>Cryptolaemus</taxon>
    </lineage>
</organism>
<reference evidence="1 2" key="1">
    <citation type="journal article" date="2021" name="BMC Biol.">
        <title>Horizontally acquired antibacterial genes associated with adaptive radiation of ladybird beetles.</title>
        <authorList>
            <person name="Li H.S."/>
            <person name="Tang X.F."/>
            <person name="Huang Y.H."/>
            <person name="Xu Z.Y."/>
            <person name="Chen M.L."/>
            <person name="Du X.Y."/>
            <person name="Qiu B.Y."/>
            <person name="Chen P.T."/>
            <person name="Zhang W."/>
            <person name="Slipinski A."/>
            <person name="Escalona H.E."/>
            <person name="Waterhouse R.M."/>
            <person name="Zwick A."/>
            <person name="Pang H."/>
        </authorList>
    </citation>
    <scope>NUCLEOTIDE SEQUENCE [LARGE SCALE GENOMIC DNA]</scope>
    <source>
        <strain evidence="1">SYSU2018</strain>
    </source>
</reference>
<evidence type="ECO:0000313" key="2">
    <source>
        <dbReference type="Proteomes" id="UP001516400"/>
    </source>
</evidence>
<gene>
    <name evidence="1" type="ORF">HHI36_018472</name>
</gene>
<keyword evidence="2" id="KW-1185">Reference proteome</keyword>
<dbReference type="AlphaFoldDB" id="A0ABD2P0A6"/>
<protein>
    <submittedName>
        <fullName evidence="1">Uncharacterized protein</fullName>
    </submittedName>
</protein>
<sequence length="124" mass="14173">MRKNNSSWVNSTIKKSSENLRKWYPELKTTYNDERKKHLKLTERVKRDYYQQKIMGSDKGFQAKVLADDGIEVVEPHEVANTLGSYFKDAPLETIAQMGCTSETDELGADAEFSGSFSSRNIRS</sequence>